<gene>
    <name evidence="2" type="ORF">GGR24_000493</name>
</gene>
<accession>A0A7W6CVG1</accession>
<name>A0A7W6CVG1_9HYPH</name>
<evidence type="ECO:0000256" key="1">
    <source>
        <dbReference type="SAM" id="Phobius"/>
    </source>
</evidence>
<dbReference type="RefSeq" id="WP_183393703.1">
    <property type="nucleotide sequence ID" value="NZ_JACIDR010000001.1"/>
</dbReference>
<reference evidence="2 3" key="1">
    <citation type="submission" date="2020-08" db="EMBL/GenBank/DDBJ databases">
        <title>Genomic Encyclopedia of Type Strains, Phase IV (KMG-IV): sequencing the most valuable type-strain genomes for metagenomic binning, comparative biology and taxonomic classification.</title>
        <authorList>
            <person name="Goeker M."/>
        </authorList>
    </citation>
    <scope>NUCLEOTIDE SEQUENCE [LARGE SCALE GENOMIC DNA]</scope>
    <source>
        <strain evidence="2 3">DSM 25481</strain>
    </source>
</reference>
<dbReference type="Proteomes" id="UP000528964">
    <property type="component" value="Unassembled WGS sequence"/>
</dbReference>
<feature type="transmembrane region" description="Helical" evidence="1">
    <location>
        <begin position="60"/>
        <end position="76"/>
    </location>
</feature>
<keyword evidence="1" id="KW-0812">Transmembrane</keyword>
<keyword evidence="3" id="KW-1185">Reference proteome</keyword>
<comment type="caution">
    <text evidence="2">The sequence shown here is derived from an EMBL/GenBank/DDBJ whole genome shotgun (WGS) entry which is preliminary data.</text>
</comment>
<dbReference type="AlphaFoldDB" id="A0A7W6CVG1"/>
<sequence>MSWRRAFDQQMARELEERRAFLSKPTTERWRLRTVRFALIVVPSAGLAAIFLWSDMPNCAAASALFGLFALVFHRVRGDVPASKEIGSDRARQN</sequence>
<feature type="transmembrane region" description="Helical" evidence="1">
    <location>
        <begin position="34"/>
        <end position="54"/>
    </location>
</feature>
<evidence type="ECO:0000313" key="2">
    <source>
        <dbReference type="EMBL" id="MBB3971860.1"/>
    </source>
</evidence>
<proteinExistence type="predicted"/>
<keyword evidence="1" id="KW-1133">Transmembrane helix</keyword>
<dbReference type="EMBL" id="JACIDR010000001">
    <property type="protein sequence ID" value="MBB3971860.1"/>
    <property type="molecule type" value="Genomic_DNA"/>
</dbReference>
<protein>
    <submittedName>
        <fullName evidence="2">Uncharacterized protein</fullName>
    </submittedName>
</protein>
<evidence type="ECO:0000313" key="3">
    <source>
        <dbReference type="Proteomes" id="UP000528964"/>
    </source>
</evidence>
<keyword evidence="1" id="KW-0472">Membrane</keyword>
<organism evidence="2 3">
    <name type="scientific">Hansschlegelia beijingensis</name>
    <dbReference type="NCBI Taxonomy" id="1133344"/>
    <lineage>
        <taxon>Bacteria</taxon>
        <taxon>Pseudomonadati</taxon>
        <taxon>Pseudomonadota</taxon>
        <taxon>Alphaproteobacteria</taxon>
        <taxon>Hyphomicrobiales</taxon>
        <taxon>Methylopilaceae</taxon>
        <taxon>Hansschlegelia</taxon>
    </lineage>
</organism>